<dbReference type="EMBL" id="JAFJYH010000334">
    <property type="protein sequence ID" value="KAG4413087.1"/>
    <property type="molecule type" value="Genomic_DNA"/>
</dbReference>
<reference evidence="2" key="1">
    <citation type="submission" date="2021-02" db="EMBL/GenBank/DDBJ databases">
        <title>Genome sequence Cadophora malorum strain M34.</title>
        <authorList>
            <person name="Stefanovic E."/>
            <person name="Vu D."/>
            <person name="Scully C."/>
            <person name="Dijksterhuis J."/>
            <person name="Roader J."/>
            <person name="Houbraken J."/>
        </authorList>
    </citation>
    <scope>NUCLEOTIDE SEQUENCE</scope>
    <source>
        <strain evidence="2">M34</strain>
    </source>
</reference>
<organism evidence="2 3">
    <name type="scientific">Cadophora malorum</name>
    <dbReference type="NCBI Taxonomy" id="108018"/>
    <lineage>
        <taxon>Eukaryota</taxon>
        <taxon>Fungi</taxon>
        <taxon>Dikarya</taxon>
        <taxon>Ascomycota</taxon>
        <taxon>Pezizomycotina</taxon>
        <taxon>Leotiomycetes</taxon>
        <taxon>Helotiales</taxon>
        <taxon>Ploettnerulaceae</taxon>
        <taxon>Cadophora</taxon>
    </lineage>
</organism>
<accession>A0A8H7T613</accession>
<protein>
    <recommendedName>
        <fullName evidence="1">DUF7708 domain-containing protein</fullName>
    </recommendedName>
</protein>
<keyword evidence="3" id="KW-1185">Reference proteome</keyword>
<name>A0A8H7T613_9HELO</name>
<dbReference type="InterPro" id="IPR056125">
    <property type="entry name" value="DUF7708"/>
</dbReference>
<dbReference type="AlphaFoldDB" id="A0A8H7T613"/>
<gene>
    <name evidence="2" type="ORF">IFR04_013771</name>
</gene>
<evidence type="ECO:0000313" key="3">
    <source>
        <dbReference type="Proteomes" id="UP000664132"/>
    </source>
</evidence>
<evidence type="ECO:0000313" key="2">
    <source>
        <dbReference type="EMBL" id="KAG4413087.1"/>
    </source>
</evidence>
<dbReference type="Pfam" id="PF24809">
    <property type="entry name" value="DUF7708"/>
    <property type="match status" value="1"/>
</dbReference>
<feature type="domain" description="DUF7708" evidence="1">
    <location>
        <begin position="120"/>
        <end position="221"/>
    </location>
</feature>
<sequence length="268" mass="30333">MATTSWNEWFPEKDLSVEIRPARDALQDTRQFLRNQIPRLSKRAKFGLIAIICYRTQLPKSEPLTNEDVLDKLESTPLDQLSAYVDSELGRTLDIKSIVEQKRAHGIRKLGAALQDFTLTFNDFLKAYAGVVEVVKAADAQYGNVAFAALSLLFVTMKMKGEAERTIQNCMKQISDRLPDFGVYQRIYPDPVLGYKLAEAYRDVILFAKQVTVYFDGSGFGSWKSLSNQSAKYFGYTLLTQSLAREIRTKPLEGCRIPGYGGRNERAF</sequence>
<dbReference type="OrthoDB" id="5389929at2759"/>
<comment type="caution">
    <text evidence="2">The sequence shown here is derived from an EMBL/GenBank/DDBJ whole genome shotgun (WGS) entry which is preliminary data.</text>
</comment>
<dbReference type="Proteomes" id="UP000664132">
    <property type="component" value="Unassembled WGS sequence"/>
</dbReference>
<evidence type="ECO:0000259" key="1">
    <source>
        <dbReference type="Pfam" id="PF24809"/>
    </source>
</evidence>
<proteinExistence type="predicted"/>